<keyword evidence="2" id="KW-0472">Membrane</keyword>
<proteinExistence type="predicted"/>
<protein>
    <submittedName>
        <fullName evidence="3">Uncharacterized protein</fullName>
    </submittedName>
</protein>
<feature type="region of interest" description="Disordered" evidence="1">
    <location>
        <begin position="39"/>
        <end position="79"/>
    </location>
</feature>
<evidence type="ECO:0000256" key="2">
    <source>
        <dbReference type="SAM" id="Phobius"/>
    </source>
</evidence>
<sequence length="243" mass="28342">MKQTNFFQKHLVTIIIISLIGIAIIIGINQGFNDYQNEKNSLSPLGQTPEKDSLEPEITPNPSRSKRSTEEQPQPKIQTTAARLDQIKTYLFIEPTDTSKLPSDLSAREQEEINKLKNSWRLSLGYLKESQTDIDGKQKVCDEYKTQLDSIQPQIEYLKPQQQKLEQQRDEKDQELQQKKEEEKLASPDDKIRLQAEIKKLQGEKQKIIEEIREVKLQIKNLETDQKYYKDMLSRAEKLKKIS</sequence>
<organism evidence="3 4">
    <name type="scientific">Phytoplasma australiense</name>
    <dbReference type="NCBI Taxonomy" id="59748"/>
    <lineage>
        <taxon>Bacteria</taxon>
        <taxon>Bacillati</taxon>
        <taxon>Mycoplasmatota</taxon>
        <taxon>Mollicutes</taxon>
        <taxon>Acholeplasmatales</taxon>
        <taxon>Acholeplasmataceae</taxon>
        <taxon>Candidatus Phytoplasma</taxon>
        <taxon>16SrXII (Stolbur group)</taxon>
    </lineage>
</organism>
<dbReference type="STRING" id="59748.PA0314"/>
<evidence type="ECO:0000256" key="1">
    <source>
        <dbReference type="SAM" id="MobiDB-lite"/>
    </source>
</evidence>
<feature type="transmembrane region" description="Helical" evidence="2">
    <location>
        <begin position="12"/>
        <end position="32"/>
    </location>
</feature>
<gene>
    <name evidence="3" type="ordered locus">PA0314</name>
</gene>
<name>B1V9M7_PHYAS</name>
<reference evidence="3 4" key="1">
    <citation type="journal article" date="2008" name="J. Bacteriol.">
        <title>Comparative genome analysis of 'Candidatus Phytoplasma australiense' (subgroup tuf-Australia I; rp-A) and 'Ca. Phytoplasma asteris' strains OY-M and AY-WB.</title>
        <authorList>
            <person name="Tran-Nguyen L.T."/>
            <person name="Kube M."/>
            <person name="Schneider B."/>
            <person name="Reinhardt R."/>
            <person name="Gibb K.S."/>
        </authorList>
    </citation>
    <scope>NUCLEOTIDE SEQUENCE [LARGE SCALE GENOMIC DNA]</scope>
</reference>
<accession>B1V9M7</accession>
<evidence type="ECO:0000313" key="4">
    <source>
        <dbReference type="Proteomes" id="UP000008323"/>
    </source>
</evidence>
<dbReference type="eggNOG" id="COG2433">
    <property type="taxonomic scope" value="Bacteria"/>
</dbReference>
<feature type="region of interest" description="Disordered" evidence="1">
    <location>
        <begin position="161"/>
        <end position="188"/>
    </location>
</feature>
<dbReference type="KEGG" id="pal:PA0314"/>
<dbReference type="EMBL" id="AM422018">
    <property type="protein sequence ID" value="CAM11649.1"/>
    <property type="molecule type" value="Genomic_DNA"/>
</dbReference>
<dbReference type="Proteomes" id="UP000008323">
    <property type="component" value="Chromosome"/>
</dbReference>
<feature type="compositionally biased region" description="Basic and acidic residues" evidence="1">
    <location>
        <begin position="166"/>
        <end position="188"/>
    </location>
</feature>
<keyword evidence="2" id="KW-1133">Transmembrane helix</keyword>
<dbReference type="AlphaFoldDB" id="B1V9M7"/>
<evidence type="ECO:0000313" key="3">
    <source>
        <dbReference type="EMBL" id="CAM11649.1"/>
    </source>
</evidence>
<keyword evidence="2" id="KW-0812">Transmembrane</keyword>